<dbReference type="EMBL" id="RZNX01000004">
    <property type="protein sequence ID" value="RUT30580.1"/>
    <property type="molecule type" value="Genomic_DNA"/>
</dbReference>
<dbReference type="Proteomes" id="UP000272464">
    <property type="component" value="Unassembled WGS sequence"/>
</dbReference>
<evidence type="ECO:0000313" key="4">
    <source>
        <dbReference type="EMBL" id="RUT30580.1"/>
    </source>
</evidence>
<evidence type="ECO:0000256" key="1">
    <source>
        <dbReference type="ARBA" id="ARBA00005278"/>
    </source>
</evidence>
<organism evidence="4 5">
    <name type="scientific">Paenibacillus zeisoli</name>
    <dbReference type="NCBI Taxonomy" id="2496267"/>
    <lineage>
        <taxon>Bacteria</taxon>
        <taxon>Bacillati</taxon>
        <taxon>Bacillota</taxon>
        <taxon>Bacilli</taxon>
        <taxon>Bacillales</taxon>
        <taxon>Paenibacillaceae</taxon>
        <taxon>Paenibacillus</taxon>
    </lineage>
</organism>
<dbReference type="InterPro" id="IPR050768">
    <property type="entry name" value="UPF0353/GerABKA_families"/>
</dbReference>
<reference evidence="4 5" key="1">
    <citation type="submission" date="2018-12" db="EMBL/GenBank/DDBJ databases">
        <authorList>
            <person name="Sun L."/>
            <person name="Chen Z."/>
        </authorList>
    </citation>
    <scope>NUCLEOTIDE SEQUENCE [LARGE SCALE GENOMIC DNA]</scope>
    <source>
        <strain evidence="4 5">3-5-3</strain>
    </source>
</reference>
<dbReference type="AlphaFoldDB" id="A0A433X966"/>
<sequence length="459" mass="50876">MRGSQHKKESDNLLQCIGEKLSKSTDLEQRSLGTSDQQVNLIYLKSVSHSATVNRFVISPFFEMKDEKGFEEYIASFPGSKPSHDIKEILELLLGGHVGIFFSDNKVYLFDAVRVEAGSVADAQTEVIVQGPSDSFNESLEVNLNLIRRRYQSSDLKAETTTIGHKSKTKIAIVYDETRIEPEVLKELKKRLDGISVDILQAAAELDKYLSGNKYRLFPTTIVTERPDRAVFNISEGKIVLLVDTTGFAVVLPAVFNDFFTAMDDKLQVLPVGWFLKGIRYLGLILTVLLPSFYVAFTSYNPEVWKVQIALLVAGSRATVPYPSYVEVLIMLLMMEFLTEASLRLPKAIGPTATTVGGLILGTAATEAGLVSNIMIILVSAVAISNFVIPLNMMGFTIRVVKYPFILLATLFGLLGIVLGLVGVIMYLCSLRSFGKPYFKIFGIDRVRITNSQKERENG</sequence>
<dbReference type="PANTHER" id="PTHR22550">
    <property type="entry name" value="SPORE GERMINATION PROTEIN"/>
    <property type="match status" value="1"/>
</dbReference>
<dbReference type="InterPro" id="IPR004995">
    <property type="entry name" value="Spore_Ger"/>
</dbReference>
<dbReference type="PIRSF" id="PIRSF005690">
    <property type="entry name" value="GerBA"/>
    <property type="match status" value="1"/>
</dbReference>
<name>A0A433X966_9BACL</name>
<dbReference type="OrthoDB" id="1726708at2"/>
<feature type="transmembrane region" description="Helical" evidence="3">
    <location>
        <begin position="370"/>
        <end position="393"/>
    </location>
</feature>
<keyword evidence="3" id="KW-0812">Transmembrane</keyword>
<feature type="transmembrane region" description="Helical" evidence="3">
    <location>
        <begin position="281"/>
        <end position="300"/>
    </location>
</feature>
<comment type="similarity">
    <text evidence="1">Belongs to the GerABKA family.</text>
</comment>
<protein>
    <submittedName>
        <fullName evidence="4">Spore germination protein</fullName>
    </submittedName>
</protein>
<evidence type="ECO:0000313" key="5">
    <source>
        <dbReference type="Proteomes" id="UP000272464"/>
    </source>
</evidence>
<dbReference type="GO" id="GO:0016020">
    <property type="term" value="C:membrane"/>
    <property type="evidence" value="ECO:0007669"/>
    <property type="project" value="InterPro"/>
</dbReference>
<evidence type="ECO:0000256" key="2">
    <source>
        <dbReference type="ARBA" id="ARBA00023136"/>
    </source>
</evidence>
<dbReference type="RefSeq" id="WP_127199512.1">
    <property type="nucleotide sequence ID" value="NZ_RZNX01000004.1"/>
</dbReference>
<evidence type="ECO:0000256" key="3">
    <source>
        <dbReference type="SAM" id="Phobius"/>
    </source>
</evidence>
<keyword evidence="2 3" id="KW-0472">Membrane</keyword>
<gene>
    <name evidence="4" type="ORF">EJP77_12190</name>
</gene>
<proteinExistence type="inferred from homology"/>
<dbReference type="GO" id="GO:0009847">
    <property type="term" value="P:spore germination"/>
    <property type="evidence" value="ECO:0007669"/>
    <property type="project" value="InterPro"/>
</dbReference>
<dbReference type="PANTHER" id="PTHR22550:SF5">
    <property type="entry name" value="LEUCINE ZIPPER PROTEIN 4"/>
    <property type="match status" value="1"/>
</dbReference>
<keyword evidence="5" id="KW-1185">Reference proteome</keyword>
<feature type="transmembrane region" description="Helical" evidence="3">
    <location>
        <begin position="239"/>
        <end position="260"/>
    </location>
</feature>
<comment type="caution">
    <text evidence="4">The sequence shown here is derived from an EMBL/GenBank/DDBJ whole genome shotgun (WGS) entry which is preliminary data.</text>
</comment>
<keyword evidence="3" id="KW-1133">Transmembrane helix</keyword>
<dbReference type="Pfam" id="PF03323">
    <property type="entry name" value="GerA"/>
    <property type="match status" value="1"/>
</dbReference>
<accession>A0A433X966</accession>
<feature type="transmembrane region" description="Helical" evidence="3">
    <location>
        <begin position="405"/>
        <end position="428"/>
    </location>
</feature>